<feature type="compositionally biased region" description="Basic and acidic residues" evidence="1">
    <location>
        <begin position="88"/>
        <end position="99"/>
    </location>
</feature>
<protein>
    <submittedName>
        <fullName evidence="2">Uncharacterized protein</fullName>
    </submittedName>
</protein>
<evidence type="ECO:0000313" key="2">
    <source>
        <dbReference type="EMBL" id="TNV78616.1"/>
    </source>
</evidence>
<feature type="compositionally biased region" description="Polar residues" evidence="1">
    <location>
        <begin position="100"/>
        <end position="128"/>
    </location>
</feature>
<feature type="region of interest" description="Disordered" evidence="1">
    <location>
        <begin position="88"/>
        <end position="356"/>
    </location>
</feature>
<gene>
    <name evidence="2" type="ORF">FGO68_gene3816</name>
</gene>
<feature type="compositionally biased region" description="Polar residues" evidence="1">
    <location>
        <begin position="315"/>
        <end position="324"/>
    </location>
</feature>
<organism evidence="2 3">
    <name type="scientific">Halteria grandinella</name>
    <dbReference type="NCBI Taxonomy" id="5974"/>
    <lineage>
        <taxon>Eukaryota</taxon>
        <taxon>Sar</taxon>
        <taxon>Alveolata</taxon>
        <taxon>Ciliophora</taxon>
        <taxon>Intramacronucleata</taxon>
        <taxon>Spirotrichea</taxon>
        <taxon>Stichotrichia</taxon>
        <taxon>Sporadotrichida</taxon>
        <taxon>Halteriidae</taxon>
        <taxon>Halteria</taxon>
    </lineage>
</organism>
<sequence length="356" mass="40115">MSCFKQDEAQKNITKPPPRSSQVDRTIASRMDTSDIVSSATHEKMMSIQTGDESSKLHGSHNMGDPSYPNFAGSHVDQQQIRLIDETNEHEEETIKRVDNFQNILDGSSGGANSSDQHAMDFNSSTNYGEKKNDPRQSVPYIRREDDDKNYEEERHRSSTKMLKDRNTKVAVVGKSDDNEENSGGMLNQINKAQQRDSGEINNVKALGRDTVQTDLNLEDPDKYNQERERRGSSHFNKGPSGFNKLTTNRARVTSEDSDSLIGGVGRTNQNRAEDGGMDSDQDDDGQFVRLATGHTNRDRIDSEDVSKRGEMNRPISTFVNNQAFEDDDDSMNRRDTNLQVSQRGKATRTNYDDDY</sequence>
<evidence type="ECO:0000313" key="3">
    <source>
        <dbReference type="Proteomes" id="UP000785679"/>
    </source>
</evidence>
<feature type="compositionally biased region" description="Basic and acidic residues" evidence="1">
    <location>
        <begin position="1"/>
        <end position="10"/>
    </location>
</feature>
<evidence type="ECO:0000256" key="1">
    <source>
        <dbReference type="SAM" id="MobiDB-lite"/>
    </source>
</evidence>
<dbReference type="EMBL" id="RRYP01010092">
    <property type="protein sequence ID" value="TNV78616.1"/>
    <property type="molecule type" value="Genomic_DNA"/>
</dbReference>
<reference evidence="2" key="1">
    <citation type="submission" date="2019-06" db="EMBL/GenBank/DDBJ databases">
        <authorList>
            <person name="Zheng W."/>
        </authorList>
    </citation>
    <scope>NUCLEOTIDE SEQUENCE</scope>
    <source>
        <strain evidence="2">QDHG01</strain>
    </source>
</reference>
<accession>A0A8J8NNL5</accession>
<keyword evidence="3" id="KW-1185">Reference proteome</keyword>
<dbReference type="AlphaFoldDB" id="A0A8J8NNL5"/>
<comment type="caution">
    <text evidence="2">The sequence shown here is derived from an EMBL/GenBank/DDBJ whole genome shotgun (WGS) entry which is preliminary data.</text>
</comment>
<feature type="compositionally biased region" description="Basic and acidic residues" evidence="1">
    <location>
        <begin position="220"/>
        <end position="232"/>
    </location>
</feature>
<feature type="compositionally biased region" description="Basic and acidic residues" evidence="1">
    <location>
        <begin position="142"/>
        <end position="168"/>
    </location>
</feature>
<name>A0A8J8NNL5_HALGN</name>
<dbReference type="Proteomes" id="UP000785679">
    <property type="component" value="Unassembled WGS sequence"/>
</dbReference>
<proteinExistence type="predicted"/>
<feature type="compositionally biased region" description="Polar residues" evidence="1">
    <location>
        <begin position="338"/>
        <end position="350"/>
    </location>
</feature>
<feature type="compositionally biased region" description="Acidic residues" evidence="1">
    <location>
        <begin position="276"/>
        <end position="286"/>
    </location>
</feature>
<feature type="compositionally biased region" description="Basic and acidic residues" evidence="1">
    <location>
        <begin position="296"/>
        <end position="312"/>
    </location>
</feature>
<feature type="region of interest" description="Disordered" evidence="1">
    <location>
        <begin position="1"/>
        <end position="73"/>
    </location>
</feature>